<evidence type="ECO:0000256" key="2">
    <source>
        <dbReference type="ARBA" id="ARBA00022448"/>
    </source>
</evidence>
<dbReference type="InterPro" id="IPR000515">
    <property type="entry name" value="MetI-like"/>
</dbReference>
<dbReference type="OrthoDB" id="3173654at2"/>
<gene>
    <name evidence="9" type="ORF">SAMN04489764_2850</name>
</gene>
<evidence type="ECO:0000256" key="5">
    <source>
        <dbReference type="ARBA" id="ARBA00022989"/>
    </source>
</evidence>
<dbReference type="PANTHER" id="PTHR30151:SF38">
    <property type="entry name" value="ALIPHATIC SULFONATES TRANSPORT PERMEASE PROTEIN SSUC-RELATED"/>
    <property type="match status" value="1"/>
</dbReference>
<dbReference type="Gene3D" id="1.10.3720.10">
    <property type="entry name" value="MetI-like"/>
    <property type="match status" value="1"/>
</dbReference>
<keyword evidence="10" id="KW-1185">Reference proteome</keyword>
<dbReference type="STRING" id="35622.SAMN04489764_2850"/>
<comment type="subcellular location">
    <subcellularLocation>
        <location evidence="1 7">Cell membrane</location>
        <topology evidence="1 7">Multi-pass membrane protein</topology>
    </subcellularLocation>
</comment>
<sequence>MKAETVDAHRRPGRIAGARRAVKRFALAVAVRLWLPLLLILIWEAVTRAVGEAYFPPPSEILAALHELWFSGPPSRLFMTEEALEDFGPSLFSLFAGWLLTGLAGVVIGVALGLSRTVADFVEPMVHFGRAIPPPTLLTVFLAVFAIGTPMQIATIVFGVIWPVLLNTIDGVRTVERLYLDTAEVFGVRGMQRLRRVILPAAAPKIMAGLRISLGLALILMVLAELYGSTTGIGAHLVGAQRAFELPQMWAGIVVLGVLGYLLNTAFLMIERRWLRWHLNARGGTA</sequence>
<dbReference type="CDD" id="cd06261">
    <property type="entry name" value="TM_PBP2"/>
    <property type="match status" value="1"/>
</dbReference>
<keyword evidence="5 7" id="KW-1133">Transmembrane helix</keyword>
<evidence type="ECO:0000259" key="8">
    <source>
        <dbReference type="PROSITE" id="PS50928"/>
    </source>
</evidence>
<feature type="domain" description="ABC transmembrane type-1" evidence="8">
    <location>
        <begin position="87"/>
        <end position="271"/>
    </location>
</feature>
<evidence type="ECO:0000313" key="9">
    <source>
        <dbReference type="EMBL" id="SDQ97266.1"/>
    </source>
</evidence>
<dbReference type="InterPro" id="IPR035906">
    <property type="entry name" value="MetI-like_sf"/>
</dbReference>
<dbReference type="Pfam" id="PF00528">
    <property type="entry name" value="BPD_transp_1"/>
    <property type="match status" value="1"/>
</dbReference>
<keyword evidence="2 7" id="KW-0813">Transport</keyword>
<dbReference type="PROSITE" id="PS50928">
    <property type="entry name" value="ABC_TM1"/>
    <property type="match status" value="1"/>
</dbReference>
<dbReference type="AlphaFoldDB" id="A0A1H1F9W9"/>
<reference evidence="9 10" key="1">
    <citation type="submission" date="2016-10" db="EMBL/GenBank/DDBJ databases">
        <authorList>
            <person name="de Groot N.N."/>
        </authorList>
    </citation>
    <scope>NUCLEOTIDE SEQUENCE [LARGE SCALE GENOMIC DNA]</scope>
    <source>
        <strain evidence="9 10">DSM 43794</strain>
    </source>
</reference>
<evidence type="ECO:0000256" key="7">
    <source>
        <dbReference type="RuleBase" id="RU363032"/>
    </source>
</evidence>
<proteinExistence type="inferred from homology"/>
<dbReference type="GO" id="GO:0055085">
    <property type="term" value="P:transmembrane transport"/>
    <property type="evidence" value="ECO:0007669"/>
    <property type="project" value="InterPro"/>
</dbReference>
<dbReference type="GO" id="GO:0005886">
    <property type="term" value="C:plasma membrane"/>
    <property type="evidence" value="ECO:0007669"/>
    <property type="project" value="UniProtKB-SubCell"/>
</dbReference>
<keyword evidence="6 7" id="KW-0472">Membrane</keyword>
<feature type="transmembrane region" description="Helical" evidence="7">
    <location>
        <begin position="21"/>
        <end position="43"/>
    </location>
</feature>
<accession>A0A1H1F9W9</accession>
<keyword evidence="3" id="KW-1003">Cell membrane</keyword>
<comment type="similarity">
    <text evidence="7">Belongs to the binding-protein-dependent transport system permease family.</text>
</comment>
<evidence type="ECO:0000256" key="1">
    <source>
        <dbReference type="ARBA" id="ARBA00004651"/>
    </source>
</evidence>
<protein>
    <submittedName>
        <fullName evidence="9">ABC-type nitrate/sulfonate/bicarbonate transport system, permease component</fullName>
    </submittedName>
</protein>
<feature type="transmembrane region" description="Helical" evidence="7">
    <location>
        <begin position="206"/>
        <end position="228"/>
    </location>
</feature>
<keyword evidence="4 7" id="KW-0812">Transmembrane</keyword>
<dbReference type="PANTHER" id="PTHR30151">
    <property type="entry name" value="ALKANE SULFONATE ABC TRANSPORTER-RELATED, MEMBRANE SUBUNIT"/>
    <property type="match status" value="1"/>
</dbReference>
<feature type="transmembrane region" description="Helical" evidence="7">
    <location>
        <begin position="136"/>
        <end position="162"/>
    </location>
</feature>
<feature type="transmembrane region" description="Helical" evidence="7">
    <location>
        <begin position="91"/>
        <end position="115"/>
    </location>
</feature>
<dbReference type="RefSeq" id="WP_093259476.1">
    <property type="nucleotide sequence ID" value="NZ_FNKK01000002.1"/>
</dbReference>
<evidence type="ECO:0000256" key="3">
    <source>
        <dbReference type="ARBA" id="ARBA00022475"/>
    </source>
</evidence>
<name>A0A1H1F9W9_9ACTN</name>
<dbReference type="EMBL" id="FNKK01000002">
    <property type="protein sequence ID" value="SDQ97266.1"/>
    <property type="molecule type" value="Genomic_DNA"/>
</dbReference>
<feature type="transmembrane region" description="Helical" evidence="7">
    <location>
        <begin position="249"/>
        <end position="270"/>
    </location>
</feature>
<evidence type="ECO:0000313" key="10">
    <source>
        <dbReference type="Proteomes" id="UP000217103"/>
    </source>
</evidence>
<evidence type="ECO:0000256" key="4">
    <source>
        <dbReference type="ARBA" id="ARBA00022692"/>
    </source>
</evidence>
<dbReference type="SUPFAM" id="SSF161098">
    <property type="entry name" value="MetI-like"/>
    <property type="match status" value="1"/>
</dbReference>
<organism evidence="9 10">
    <name type="scientific">Thermostaphylospora chromogena</name>
    <dbReference type="NCBI Taxonomy" id="35622"/>
    <lineage>
        <taxon>Bacteria</taxon>
        <taxon>Bacillati</taxon>
        <taxon>Actinomycetota</taxon>
        <taxon>Actinomycetes</taxon>
        <taxon>Streptosporangiales</taxon>
        <taxon>Thermomonosporaceae</taxon>
        <taxon>Thermostaphylospora</taxon>
    </lineage>
</organism>
<dbReference type="Proteomes" id="UP000217103">
    <property type="component" value="Unassembled WGS sequence"/>
</dbReference>
<evidence type="ECO:0000256" key="6">
    <source>
        <dbReference type="ARBA" id="ARBA00023136"/>
    </source>
</evidence>